<feature type="signal peptide" evidence="4">
    <location>
        <begin position="1"/>
        <end position="29"/>
    </location>
</feature>
<evidence type="ECO:0000256" key="4">
    <source>
        <dbReference type="SAM" id="SignalP"/>
    </source>
</evidence>
<evidence type="ECO:0000256" key="2">
    <source>
        <dbReference type="ARBA" id="ARBA00022803"/>
    </source>
</evidence>
<evidence type="ECO:0000256" key="1">
    <source>
        <dbReference type="ARBA" id="ARBA00022737"/>
    </source>
</evidence>
<evidence type="ECO:0000256" key="3">
    <source>
        <dbReference type="PROSITE-ProRule" id="PRU00339"/>
    </source>
</evidence>
<feature type="repeat" description="TPR" evidence="3">
    <location>
        <begin position="554"/>
        <end position="587"/>
    </location>
</feature>
<organism evidence="5">
    <name type="scientific">uncultured Chthoniobacterales bacterium</name>
    <dbReference type="NCBI Taxonomy" id="1836801"/>
    <lineage>
        <taxon>Bacteria</taxon>
        <taxon>Pseudomonadati</taxon>
        <taxon>Verrucomicrobiota</taxon>
        <taxon>Spartobacteria</taxon>
        <taxon>Chthoniobacterales</taxon>
        <taxon>environmental samples</taxon>
    </lineage>
</organism>
<feature type="repeat" description="TPR" evidence="3">
    <location>
        <begin position="449"/>
        <end position="482"/>
    </location>
</feature>
<dbReference type="EMBL" id="CADCTA010000046">
    <property type="protein sequence ID" value="CAA9225072.1"/>
    <property type="molecule type" value="Genomic_DNA"/>
</dbReference>
<dbReference type="AlphaFoldDB" id="A0A6J4HHV2"/>
<dbReference type="PANTHER" id="PTHR45586:SF1">
    <property type="entry name" value="LIPOPOLYSACCHARIDE ASSEMBLY PROTEIN B"/>
    <property type="match status" value="1"/>
</dbReference>
<dbReference type="InterPro" id="IPR019734">
    <property type="entry name" value="TPR_rpt"/>
</dbReference>
<keyword evidence="2 3" id="KW-0802">TPR repeat</keyword>
<protein>
    <submittedName>
        <fullName evidence="5">Uncharacterized protein</fullName>
    </submittedName>
</protein>
<reference evidence="5" key="1">
    <citation type="submission" date="2020-02" db="EMBL/GenBank/DDBJ databases">
        <authorList>
            <person name="Meier V. D."/>
        </authorList>
    </citation>
    <scope>NUCLEOTIDE SEQUENCE</scope>
    <source>
        <strain evidence="5">AVDCRST_MAG42</strain>
    </source>
</reference>
<keyword evidence="4" id="KW-0732">Signal</keyword>
<dbReference type="InterPro" id="IPR051012">
    <property type="entry name" value="CellSynth/LPSAsmb/PSIAsmb"/>
</dbReference>
<proteinExistence type="predicted"/>
<dbReference type="Pfam" id="PF13429">
    <property type="entry name" value="TPR_15"/>
    <property type="match status" value="1"/>
</dbReference>
<dbReference type="SUPFAM" id="SSF48452">
    <property type="entry name" value="TPR-like"/>
    <property type="match status" value="2"/>
</dbReference>
<dbReference type="InterPro" id="IPR011990">
    <property type="entry name" value="TPR-like_helical_dom_sf"/>
</dbReference>
<feature type="repeat" description="TPR" evidence="3">
    <location>
        <begin position="258"/>
        <end position="291"/>
    </location>
</feature>
<keyword evidence="1" id="KW-0677">Repeat</keyword>
<accession>A0A6J4HHV2</accession>
<gene>
    <name evidence="5" type="ORF">AVDCRST_MAG42-1379</name>
</gene>
<name>A0A6J4HHV2_9BACT</name>
<dbReference type="PROSITE" id="PS50005">
    <property type="entry name" value="TPR"/>
    <property type="match status" value="4"/>
</dbReference>
<feature type="chain" id="PRO_5026919952" evidence="4">
    <location>
        <begin position="30"/>
        <end position="613"/>
    </location>
</feature>
<evidence type="ECO:0000313" key="5">
    <source>
        <dbReference type="EMBL" id="CAA9225072.1"/>
    </source>
</evidence>
<feature type="repeat" description="TPR" evidence="3">
    <location>
        <begin position="111"/>
        <end position="144"/>
    </location>
</feature>
<dbReference type="Pfam" id="PF14559">
    <property type="entry name" value="TPR_19"/>
    <property type="match status" value="2"/>
</dbReference>
<dbReference type="PANTHER" id="PTHR45586">
    <property type="entry name" value="TPR REPEAT-CONTAINING PROTEIN PA4667"/>
    <property type="match status" value="1"/>
</dbReference>
<dbReference type="SMART" id="SM00028">
    <property type="entry name" value="TPR"/>
    <property type="match status" value="12"/>
</dbReference>
<sequence>MMLKKRRAAFTLQVLLCCASLCLAGNASAQRRPAATPKPQQAPAKAIAVRPGVDDSLRPHPPADLTLQPAAQRKADALTNFIEGARLEENGELEAALVIYQKVLTVDPGEIELASRVASLLTRQEDYPRAIDVLKDAVKAKPKEVAPYLQLAFIYARYLQKPKQALDYANQAIVLDPENIDAYQRIYEIELTSGDPKKALVTLDRALAVQSRNPIFWTRLGKLYATILFKPEEEPKPDDIRRVNEVFKRAAETAGDDATALKDVADYYAASQQIQEAIPLYLRVLELQPDDASAREKLATGFILTNQRQRAIEMLQEIIAKAPEKHQAYDLLAQLRDEEGRALARANQTEAAAAEFAKAAANYEQSLLIRPNNARTYLRLAELLIGPLKQSERAERVLTEARAQFRNAPEFTYYLAIAQREAGRAQLAVMTFEEALNEAEANAAELLTARFYFDYGAAAEKAGLYDKAADLFRQSIVLDPANAAEVYNYLGYMWVEHNMHLDEAEQMINKALELDPTNGAYLDSLGWLKYRKGKYEEALGDLLRAAQSLTRDDPVVFEHIGDTYARLNKIPQALEYWQKAIALDGDNKALAEKVENTKLKMSKDDTLRPGPIQ</sequence>
<dbReference type="Gene3D" id="1.25.40.10">
    <property type="entry name" value="Tetratricopeptide repeat domain"/>
    <property type="match status" value="4"/>
</dbReference>